<accession>A0ABW5X3G3</accession>
<gene>
    <name evidence="1" type="ORF">ACFSYS_06435</name>
</gene>
<dbReference type="Gene3D" id="1.10.10.10">
    <property type="entry name" value="Winged helix-like DNA-binding domain superfamily/Winged helix DNA-binding domain"/>
    <property type="match status" value="1"/>
</dbReference>
<dbReference type="PANTHER" id="PTHR33202:SF22">
    <property type="entry name" value="HYDROGEN PEROXIDE SENSITIVE REPRESSOR"/>
    <property type="match status" value="1"/>
</dbReference>
<sequence>MKTEAENVLKLRNVRPTAMRLMVFDYLKNRKAAVTLADLENDFDHSERTTLYRTLKTFEKNRVVHQINDGSGIAKYALDLNFQDKFSAKDLHLHFHCNVCNATVCLTDQKIPHISLPEGFVAEDMNLLLKGICDNCT</sequence>
<dbReference type="InterPro" id="IPR036390">
    <property type="entry name" value="WH_DNA-bd_sf"/>
</dbReference>
<dbReference type="SUPFAM" id="SSF46785">
    <property type="entry name" value="Winged helix' DNA-binding domain"/>
    <property type="match status" value="1"/>
</dbReference>
<dbReference type="Proteomes" id="UP001597438">
    <property type="component" value="Unassembled WGS sequence"/>
</dbReference>
<dbReference type="EMBL" id="JBHUOJ010000010">
    <property type="protein sequence ID" value="MFD2832922.1"/>
    <property type="molecule type" value="Genomic_DNA"/>
</dbReference>
<reference evidence="2" key="1">
    <citation type="journal article" date="2019" name="Int. J. Syst. Evol. Microbiol.">
        <title>The Global Catalogue of Microorganisms (GCM) 10K type strain sequencing project: providing services to taxonomists for standard genome sequencing and annotation.</title>
        <authorList>
            <consortium name="The Broad Institute Genomics Platform"/>
            <consortium name="The Broad Institute Genome Sequencing Center for Infectious Disease"/>
            <person name="Wu L."/>
            <person name="Ma J."/>
        </authorList>
    </citation>
    <scope>NUCLEOTIDE SEQUENCE [LARGE SCALE GENOMIC DNA]</scope>
    <source>
        <strain evidence="2">KCTC 52925</strain>
    </source>
</reference>
<organism evidence="1 2">
    <name type="scientific">Christiangramia antarctica</name>
    <dbReference type="NCBI Taxonomy" id="2058158"/>
    <lineage>
        <taxon>Bacteria</taxon>
        <taxon>Pseudomonadati</taxon>
        <taxon>Bacteroidota</taxon>
        <taxon>Flavobacteriia</taxon>
        <taxon>Flavobacteriales</taxon>
        <taxon>Flavobacteriaceae</taxon>
        <taxon>Christiangramia</taxon>
    </lineage>
</organism>
<dbReference type="InterPro" id="IPR002481">
    <property type="entry name" value="FUR"/>
</dbReference>
<dbReference type="InterPro" id="IPR036388">
    <property type="entry name" value="WH-like_DNA-bd_sf"/>
</dbReference>
<dbReference type="PANTHER" id="PTHR33202">
    <property type="entry name" value="ZINC UPTAKE REGULATION PROTEIN"/>
    <property type="match status" value="1"/>
</dbReference>
<protein>
    <submittedName>
        <fullName evidence="1">Fur family transcriptional regulator</fullName>
    </submittedName>
</protein>
<keyword evidence="2" id="KW-1185">Reference proteome</keyword>
<name>A0ABW5X3G3_9FLAO</name>
<dbReference type="RefSeq" id="WP_251742660.1">
    <property type="nucleotide sequence ID" value="NZ_JBHUOJ010000010.1"/>
</dbReference>
<evidence type="ECO:0000313" key="2">
    <source>
        <dbReference type="Proteomes" id="UP001597438"/>
    </source>
</evidence>
<comment type="caution">
    <text evidence="1">The sequence shown here is derived from an EMBL/GenBank/DDBJ whole genome shotgun (WGS) entry which is preliminary data.</text>
</comment>
<dbReference type="Pfam" id="PF01475">
    <property type="entry name" value="FUR"/>
    <property type="match status" value="1"/>
</dbReference>
<evidence type="ECO:0000313" key="1">
    <source>
        <dbReference type="EMBL" id="MFD2832922.1"/>
    </source>
</evidence>
<proteinExistence type="predicted"/>